<dbReference type="Gene3D" id="2.20.25.80">
    <property type="entry name" value="WRKY domain"/>
    <property type="match status" value="1"/>
</dbReference>
<dbReference type="InterPro" id="IPR036576">
    <property type="entry name" value="WRKY_dom_sf"/>
</dbReference>
<dbReference type="PANTHER" id="PTHR31221">
    <property type="entry name" value="WRKY TRANSCRIPTION FACTOR PROTEIN 1-RELATED"/>
    <property type="match status" value="1"/>
</dbReference>
<dbReference type="AlphaFoldDB" id="A0A6P8DSC4"/>
<dbReference type="GeneID" id="116208142"/>
<reference evidence="7" key="1">
    <citation type="journal article" date="2020" name="Plant Biotechnol. J.">
        <title>The pomegranate (Punica granatum L.) draft genome dissects genetic divergence between soft- and hard-seeded cultivars.</title>
        <authorList>
            <person name="Luo X."/>
            <person name="Li H."/>
            <person name="Wu Z."/>
            <person name="Yao W."/>
            <person name="Zhao P."/>
            <person name="Cao D."/>
            <person name="Yu H."/>
            <person name="Li K."/>
            <person name="Poudel K."/>
            <person name="Zhao D."/>
            <person name="Zhang F."/>
            <person name="Xia X."/>
            <person name="Chen L."/>
            <person name="Wang Q."/>
            <person name="Jing D."/>
            <person name="Cao S."/>
        </authorList>
    </citation>
    <scope>NUCLEOTIDE SEQUENCE [LARGE SCALE GENOMIC DNA]</scope>
    <source>
        <strain evidence="7">cv. Tunisia</strain>
    </source>
</reference>
<dbReference type="GO" id="GO:0003700">
    <property type="term" value="F:DNA-binding transcription factor activity"/>
    <property type="evidence" value="ECO:0007669"/>
    <property type="project" value="InterPro"/>
</dbReference>
<sequence length="199" mass="22377">MDYPGNPSPSYNYSNFAENFEPFEFELSDYLVPGDGTWDNLGVENMATSSSSEKVEDNPNGFVHAAEEDYSNDNIKHVKGLKEKKIERGSKVAFRTKSELEIMDDGYKWRKYGKKSVKNSPNPRNYYKCSSGGCLVKKRVERDREDASYVITTYEGVHNHHSPSSTSSSNLNSLLYYATSTEPQAAAYSNNYSHSSPSS</sequence>
<keyword evidence="4" id="KW-0804">Transcription</keyword>
<reference evidence="8" key="2">
    <citation type="submission" date="2025-08" db="UniProtKB">
        <authorList>
            <consortium name="RefSeq"/>
        </authorList>
    </citation>
    <scope>IDENTIFICATION</scope>
    <source>
        <tissue evidence="8">Leaf</tissue>
    </source>
</reference>
<dbReference type="FunFam" id="2.20.25.80:FF:000003">
    <property type="entry name" value="WRKY transcription factor 57"/>
    <property type="match status" value="1"/>
</dbReference>
<dbReference type="Proteomes" id="UP000515151">
    <property type="component" value="Chromosome 5"/>
</dbReference>
<dbReference type="Pfam" id="PF03106">
    <property type="entry name" value="WRKY"/>
    <property type="match status" value="1"/>
</dbReference>
<dbReference type="OrthoDB" id="693960at2759"/>
<evidence type="ECO:0000256" key="2">
    <source>
        <dbReference type="ARBA" id="ARBA00023015"/>
    </source>
</evidence>
<evidence type="ECO:0000313" key="8">
    <source>
        <dbReference type="RefSeq" id="XP_031397264.1"/>
    </source>
</evidence>
<dbReference type="SMART" id="SM00774">
    <property type="entry name" value="WRKY"/>
    <property type="match status" value="1"/>
</dbReference>
<name>A0A6P8DSC4_PUNGR</name>
<keyword evidence="2" id="KW-0805">Transcription regulation</keyword>
<evidence type="ECO:0000313" key="7">
    <source>
        <dbReference type="Proteomes" id="UP000515151"/>
    </source>
</evidence>
<comment type="subcellular location">
    <subcellularLocation>
        <location evidence="1">Nucleus</location>
    </subcellularLocation>
</comment>
<evidence type="ECO:0000256" key="3">
    <source>
        <dbReference type="ARBA" id="ARBA00023125"/>
    </source>
</evidence>
<dbReference type="InterPro" id="IPR044810">
    <property type="entry name" value="WRKY_plant"/>
</dbReference>
<evidence type="ECO:0000256" key="4">
    <source>
        <dbReference type="ARBA" id="ARBA00023163"/>
    </source>
</evidence>
<protein>
    <submittedName>
        <fullName evidence="8">Probable WRKY transcription factor 50</fullName>
    </submittedName>
</protein>
<keyword evidence="5" id="KW-0539">Nucleus</keyword>
<dbReference type="PROSITE" id="PS50811">
    <property type="entry name" value="WRKY"/>
    <property type="match status" value="1"/>
</dbReference>
<evidence type="ECO:0000259" key="6">
    <source>
        <dbReference type="PROSITE" id="PS50811"/>
    </source>
</evidence>
<dbReference type="RefSeq" id="XP_031397264.1">
    <property type="nucleotide sequence ID" value="XM_031541404.1"/>
</dbReference>
<dbReference type="PANTHER" id="PTHR31221:SF283">
    <property type="entry name" value="WRKY DOMAIN-CONTAINING PROTEIN"/>
    <property type="match status" value="1"/>
</dbReference>
<keyword evidence="3" id="KW-0238">DNA-binding</keyword>
<accession>A0A6P8DSC4</accession>
<evidence type="ECO:0000256" key="1">
    <source>
        <dbReference type="ARBA" id="ARBA00004123"/>
    </source>
</evidence>
<gene>
    <name evidence="8" type="primary">LOC116208142</name>
</gene>
<evidence type="ECO:0000256" key="5">
    <source>
        <dbReference type="ARBA" id="ARBA00023242"/>
    </source>
</evidence>
<feature type="domain" description="WRKY" evidence="6">
    <location>
        <begin position="98"/>
        <end position="163"/>
    </location>
</feature>
<dbReference type="InterPro" id="IPR003657">
    <property type="entry name" value="WRKY_dom"/>
</dbReference>
<dbReference type="GO" id="GO:0005634">
    <property type="term" value="C:nucleus"/>
    <property type="evidence" value="ECO:0007669"/>
    <property type="project" value="UniProtKB-SubCell"/>
</dbReference>
<keyword evidence="7" id="KW-1185">Reference proteome</keyword>
<dbReference type="SUPFAM" id="SSF118290">
    <property type="entry name" value="WRKY DNA-binding domain"/>
    <property type="match status" value="1"/>
</dbReference>
<organism evidence="7 8">
    <name type="scientific">Punica granatum</name>
    <name type="common">Pomegranate</name>
    <dbReference type="NCBI Taxonomy" id="22663"/>
    <lineage>
        <taxon>Eukaryota</taxon>
        <taxon>Viridiplantae</taxon>
        <taxon>Streptophyta</taxon>
        <taxon>Embryophyta</taxon>
        <taxon>Tracheophyta</taxon>
        <taxon>Spermatophyta</taxon>
        <taxon>Magnoliopsida</taxon>
        <taxon>eudicotyledons</taxon>
        <taxon>Gunneridae</taxon>
        <taxon>Pentapetalae</taxon>
        <taxon>rosids</taxon>
        <taxon>malvids</taxon>
        <taxon>Myrtales</taxon>
        <taxon>Lythraceae</taxon>
        <taxon>Punica</taxon>
    </lineage>
</organism>
<dbReference type="GO" id="GO:0043565">
    <property type="term" value="F:sequence-specific DNA binding"/>
    <property type="evidence" value="ECO:0007669"/>
    <property type="project" value="InterPro"/>
</dbReference>
<proteinExistence type="predicted"/>